<proteinExistence type="predicted"/>
<gene>
    <name evidence="2" type="ORF">J0M35_10480</name>
</gene>
<feature type="transmembrane region" description="Helical" evidence="1">
    <location>
        <begin position="69"/>
        <end position="90"/>
    </location>
</feature>
<evidence type="ECO:0000313" key="3">
    <source>
        <dbReference type="Proteomes" id="UP000664277"/>
    </source>
</evidence>
<organism evidence="2 3">
    <name type="scientific">Candidatus Obscuribacter phosphatis</name>
    <dbReference type="NCBI Taxonomy" id="1906157"/>
    <lineage>
        <taxon>Bacteria</taxon>
        <taxon>Bacillati</taxon>
        <taxon>Candidatus Melainabacteria</taxon>
        <taxon>Candidatus Obscuribacterales</taxon>
        <taxon>Candidatus Obscuribacteraceae</taxon>
        <taxon>Candidatus Obscuribacter</taxon>
    </lineage>
</organism>
<keyword evidence="1" id="KW-1133">Transmembrane helix</keyword>
<name>A0A8J7P8R7_9BACT</name>
<evidence type="ECO:0000256" key="1">
    <source>
        <dbReference type="SAM" id="Phobius"/>
    </source>
</evidence>
<feature type="transmembrane region" description="Helical" evidence="1">
    <location>
        <begin position="5"/>
        <end position="27"/>
    </location>
</feature>
<accession>A0A8J7P8R7</accession>
<dbReference type="AlphaFoldDB" id="A0A8J7P8R7"/>
<comment type="caution">
    <text evidence="2">The sequence shown here is derived from an EMBL/GenBank/DDBJ whole genome shotgun (WGS) entry which is preliminary data.</text>
</comment>
<protein>
    <submittedName>
        <fullName evidence="2">Uncharacterized protein</fullName>
    </submittedName>
</protein>
<keyword evidence="1" id="KW-0472">Membrane</keyword>
<feature type="transmembrane region" description="Helical" evidence="1">
    <location>
        <begin position="102"/>
        <end position="122"/>
    </location>
</feature>
<reference evidence="2" key="1">
    <citation type="submission" date="2021-02" db="EMBL/GenBank/DDBJ databases">
        <title>Genome-Resolved Metagenomics of a Microbial Community Performing Photosynthetic Biological Nutrient Removal.</title>
        <authorList>
            <person name="Mcdaniel E.A."/>
        </authorList>
    </citation>
    <scope>NUCLEOTIDE SEQUENCE</scope>
    <source>
        <strain evidence="2">UWPOB_OBS1</strain>
    </source>
</reference>
<keyword evidence="1" id="KW-0812">Transmembrane</keyword>
<dbReference type="Proteomes" id="UP000664277">
    <property type="component" value="Unassembled WGS sequence"/>
</dbReference>
<dbReference type="EMBL" id="JAFLCK010000013">
    <property type="protein sequence ID" value="MBN8660781.1"/>
    <property type="molecule type" value="Genomic_DNA"/>
</dbReference>
<evidence type="ECO:0000313" key="2">
    <source>
        <dbReference type="EMBL" id="MBN8660781.1"/>
    </source>
</evidence>
<feature type="transmembrane region" description="Helical" evidence="1">
    <location>
        <begin position="33"/>
        <end position="57"/>
    </location>
</feature>
<sequence length="127" mass="14459">MWFRLYFYVSLTAYAVQSIYWILRLLFGLNSFFWFGFMPYVWLGLLLWSALALLAFLLSGRLRRAMAPLVFILGTGLAFGIEQLGVLAVFSDTLPTYNFGLLTPYLELAVLFGSAFALFLFAKEPVT</sequence>